<reference evidence="7" key="1">
    <citation type="journal article" date="2023" name="Mol. Phylogenet. Evol.">
        <title>Genome-scale phylogeny and comparative genomics of the fungal order Sordariales.</title>
        <authorList>
            <person name="Hensen N."/>
            <person name="Bonometti L."/>
            <person name="Westerberg I."/>
            <person name="Brannstrom I.O."/>
            <person name="Guillou S."/>
            <person name="Cros-Aarteil S."/>
            <person name="Calhoun S."/>
            <person name="Haridas S."/>
            <person name="Kuo A."/>
            <person name="Mondo S."/>
            <person name="Pangilinan J."/>
            <person name="Riley R."/>
            <person name="LaButti K."/>
            <person name="Andreopoulos B."/>
            <person name="Lipzen A."/>
            <person name="Chen C."/>
            <person name="Yan M."/>
            <person name="Daum C."/>
            <person name="Ng V."/>
            <person name="Clum A."/>
            <person name="Steindorff A."/>
            <person name="Ohm R.A."/>
            <person name="Martin F."/>
            <person name="Silar P."/>
            <person name="Natvig D.O."/>
            <person name="Lalanne C."/>
            <person name="Gautier V."/>
            <person name="Ament-Velasquez S.L."/>
            <person name="Kruys A."/>
            <person name="Hutchinson M.I."/>
            <person name="Powell A.J."/>
            <person name="Barry K."/>
            <person name="Miller A.N."/>
            <person name="Grigoriev I.V."/>
            <person name="Debuchy R."/>
            <person name="Gladieux P."/>
            <person name="Hiltunen Thoren M."/>
            <person name="Johannesson H."/>
        </authorList>
    </citation>
    <scope>NUCLEOTIDE SEQUENCE</scope>
    <source>
        <strain evidence="7">PSN309</strain>
    </source>
</reference>
<proteinExistence type="inferred from homology"/>
<dbReference type="AlphaFoldDB" id="A0AAN7AGW9"/>
<evidence type="ECO:0000256" key="1">
    <source>
        <dbReference type="ARBA" id="ARBA00005466"/>
    </source>
</evidence>
<evidence type="ECO:0000313" key="7">
    <source>
        <dbReference type="EMBL" id="KAK4186803.1"/>
    </source>
</evidence>
<dbReference type="PANTHER" id="PTHR42973">
    <property type="entry name" value="BINDING OXIDOREDUCTASE, PUTATIVE (AFU_ORTHOLOGUE AFUA_1G17690)-RELATED"/>
    <property type="match status" value="1"/>
</dbReference>
<feature type="region of interest" description="Disordered" evidence="5">
    <location>
        <begin position="37"/>
        <end position="58"/>
    </location>
</feature>
<keyword evidence="4" id="KW-0560">Oxidoreductase</keyword>
<evidence type="ECO:0000256" key="5">
    <source>
        <dbReference type="SAM" id="MobiDB-lite"/>
    </source>
</evidence>
<organism evidence="7 8">
    <name type="scientific">Podospora australis</name>
    <dbReference type="NCBI Taxonomy" id="1536484"/>
    <lineage>
        <taxon>Eukaryota</taxon>
        <taxon>Fungi</taxon>
        <taxon>Dikarya</taxon>
        <taxon>Ascomycota</taxon>
        <taxon>Pezizomycotina</taxon>
        <taxon>Sordariomycetes</taxon>
        <taxon>Sordariomycetidae</taxon>
        <taxon>Sordariales</taxon>
        <taxon>Podosporaceae</taxon>
        <taxon>Podospora</taxon>
    </lineage>
</organism>
<evidence type="ECO:0000256" key="3">
    <source>
        <dbReference type="ARBA" id="ARBA00022827"/>
    </source>
</evidence>
<dbReference type="EMBL" id="MU864415">
    <property type="protein sequence ID" value="KAK4186803.1"/>
    <property type="molecule type" value="Genomic_DNA"/>
</dbReference>
<dbReference type="Proteomes" id="UP001302126">
    <property type="component" value="Unassembled WGS sequence"/>
</dbReference>
<accession>A0AAN7AGW9</accession>
<evidence type="ECO:0000259" key="6">
    <source>
        <dbReference type="PROSITE" id="PS51387"/>
    </source>
</evidence>
<reference evidence="7" key="2">
    <citation type="submission" date="2023-05" db="EMBL/GenBank/DDBJ databases">
        <authorList>
            <consortium name="Lawrence Berkeley National Laboratory"/>
            <person name="Steindorff A."/>
            <person name="Hensen N."/>
            <person name="Bonometti L."/>
            <person name="Westerberg I."/>
            <person name="Brannstrom I.O."/>
            <person name="Guillou S."/>
            <person name="Cros-Aarteil S."/>
            <person name="Calhoun S."/>
            <person name="Haridas S."/>
            <person name="Kuo A."/>
            <person name="Mondo S."/>
            <person name="Pangilinan J."/>
            <person name="Riley R."/>
            <person name="Labutti K."/>
            <person name="Andreopoulos B."/>
            <person name="Lipzen A."/>
            <person name="Chen C."/>
            <person name="Yanf M."/>
            <person name="Daum C."/>
            <person name="Ng V."/>
            <person name="Clum A."/>
            <person name="Ohm R."/>
            <person name="Martin F."/>
            <person name="Silar P."/>
            <person name="Natvig D."/>
            <person name="Lalanne C."/>
            <person name="Gautier V."/>
            <person name="Ament-Velasquez S.L."/>
            <person name="Kruys A."/>
            <person name="Hutchinson M.I."/>
            <person name="Powell A.J."/>
            <person name="Barry K."/>
            <person name="Miller A.N."/>
            <person name="Grigoriev I.V."/>
            <person name="Debuchy R."/>
            <person name="Gladieux P."/>
            <person name="Thoren M.H."/>
            <person name="Johannesson H."/>
        </authorList>
    </citation>
    <scope>NUCLEOTIDE SEQUENCE</scope>
    <source>
        <strain evidence="7">PSN309</strain>
    </source>
</reference>
<comment type="caution">
    <text evidence="7">The sequence shown here is derived from an EMBL/GenBank/DDBJ whole genome shotgun (WGS) entry which is preliminary data.</text>
</comment>
<dbReference type="InterPro" id="IPR036318">
    <property type="entry name" value="FAD-bd_PCMH-like_sf"/>
</dbReference>
<dbReference type="Gene3D" id="3.30.465.10">
    <property type="match status" value="1"/>
</dbReference>
<dbReference type="GO" id="GO:0016491">
    <property type="term" value="F:oxidoreductase activity"/>
    <property type="evidence" value="ECO:0007669"/>
    <property type="project" value="UniProtKB-KW"/>
</dbReference>
<dbReference type="GO" id="GO:0071949">
    <property type="term" value="F:FAD binding"/>
    <property type="evidence" value="ECO:0007669"/>
    <property type="project" value="InterPro"/>
</dbReference>
<sequence>MAMLSPSFSSFGLAATLFILAAIPMMMFRRKQAVTSTGNHPAATAKSTSSQPLASSAPEQLPQHIQRLIAELTPGSVILQSDPVAFQQAVDANYWAQQNREITPACIVRPHDAQQLSRAVKILKQEYDSRRAFNQDSLGKGKPERLFAVRSGGLNPALGAATVKGGVVIDLGLICDVNPSEDGSTVTIGAGAKWIDVYKNLEEKGLVVMGGRSTPAGVGGLTLQGGLSFYTPRHGFVCSNAERYEVVLADGNIVTASASEHPDLWRVLKGGGNNFGIVTRITLRSFPLEPLWFGQVFAPAAFQQTKAMKAYHDYLEHASSGKPGAFDENAAGPILVFAHVRGVPFHIMVLQLVYTKVTPKNNKQWPEHWKKTGFTSLWSVRRDCSVRSHVSAVEQNGSTAPPGTRHMLAATTIRNDVETMQAVYAVFCRTTETMRHVKGLLFPMMFQAILPGWVNKGHPNVLGLQDCTEPLIIIGCPVTWADPKDDEFVWATIRRMLEEIDKTAAAKGTSHPYRFMNYCMDFQRPYDGCGEENRKLLREASQKYDPDGLFQKGCTGGFKLPWTRRSPQ</sequence>
<dbReference type="InterPro" id="IPR016169">
    <property type="entry name" value="FAD-bd_PCMH_sub2"/>
</dbReference>
<dbReference type="PROSITE" id="PS51387">
    <property type="entry name" value="FAD_PCMH"/>
    <property type="match status" value="1"/>
</dbReference>
<comment type="similarity">
    <text evidence="1">Belongs to the oxygen-dependent FAD-linked oxidoreductase family.</text>
</comment>
<dbReference type="SUPFAM" id="SSF56176">
    <property type="entry name" value="FAD-binding/transporter-associated domain-like"/>
    <property type="match status" value="1"/>
</dbReference>
<protein>
    <submittedName>
        <fullName evidence="7">FAD binding domain protein</fullName>
    </submittedName>
</protein>
<dbReference type="InterPro" id="IPR050416">
    <property type="entry name" value="FAD-linked_Oxidoreductase"/>
</dbReference>
<dbReference type="InterPro" id="IPR006094">
    <property type="entry name" value="Oxid_FAD_bind_N"/>
</dbReference>
<feature type="domain" description="FAD-binding PCMH-type" evidence="6">
    <location>
        <begin position="100"/>
        <end position="288"/>
    </location>
</feature>
<dbReference type="PANTHER" id="PTHR42973:SF4">
    <property type="entry name" value="FAD BINDING DOMAIN PROTEIN"/>
    <property type="match status" value="1"/>
</dbReference>
<evidence type="ECO:0000256" key="2">
    <source>
        <dbReference type="ARBA" id="ARBA00022630"/>
    </source>
</evidence>
<dbReference type="Pfam" id="PF01565">
    <property type="entry name" value="FAD_binding_4"/>
    <property type="match status" value="1"/>
</dbReference>
<keyword evidence="8" id="KW-1185">Reference proteome</keyword>
<dbReference type="InterPro" id="IPR016166">
    <property type="entry name" value="FAD-bd_PCMH"/>
</dbReference>
<gene>
    <name evidence="7" type="ORF">QBC35DRAFT_254708</name>
</gene>
<name>A0AAN7AGW9_9PEZI</name>
<keyword evidence="2" id="KW-0285">Flavoprotein</keyword>
<keyword evidence="3" id="KW-0274">FAD</keyword>
<evidence type="ECO:0000256" key="4">
    <source>
        <dbReference type="ARBA" id="ARBA00023002"/>
    </source>
</evidence>
<evidence type="ECO:0000313" key="8">
    <source>
        <dbReference type="Proteomes" id="UP001302126"/>
    </source>
</evidence>